<feature type="compositionally biased region" description="Polar residues" evidence="1">
    <location>
        <begin position="59"/>
        <end position="68"/>
    </location>
</feature>
<accession>A0ABP1S696</accession>
<organism evidence="2 3">
    <name type="scientific">Orchesella dallaii</name>
    <dbReference type="NCBI Taxonomy" id="48710"/>
    <lineage>
        <taxon>Eukaryota</taxon>
        <taxon>Metazoa</taxon>
        <taxon>Ecdysozoa</taxon>
        <taxon>Arthropoda</taxon>
        <taxon>Hexapoda</taxon>
        <taxon>Collembola</taxon>
        <taxon>Entomobryomorpha</taxon>
        <taxon>Entomobryoidea</taxon>
        <taxon>Orchesellidae</taxon>
        <taxon>Orchesellinae</taxon>
        <taxon>Orchesella</taxon>
    </lineage>
</organism>
<evidence type="ECO:0000256" key="1">
    <source>
        <dbReference type="SAM" id="MobiDB-lite"/>
    </source>
</evidence>
<sequence>MADNEDTWTLELPQPDIDIAEYMEAPLNGTENSSSVNAGDNPIEENDPVALPSEENVQEDSSSGTANETMEDQDQNAAAAVISTPELPDSGNSNEGLYGPSSVVVNSSTEESSSRTGNPGADEVNTETTGPQIILMNKLVKTVGRLRTENAMLEIRISDSDTQNKLLQLQIDIMMKKMEILEGFMEQVNEMEDLASKAENNDGLCRKCKRRIESSMPEKTSDASDEEDADLSAWRYESRQCGDDYQNPMLIDIVIANIMSYLPVPTLLNCRLVNHLWNTEATYILRQRQTFTINQDNIDKLPVLLKLTNNSFTGNFLFRKVRFDIGFLVKTYRDMIEEFFVKYGSEIHHFSIHCEQENSSILYTEEVRNVLLPFLTNVQKLEISLPTKITERQSIYDDIRPKRFYFSQLTTLKLRHMEGTLDIGGYSVPVVKELLKIGPHLRTLIIETHTKEVVTRILTALNEKECRNVTNQLQELCLDAFITEEHLRLLLPLEFKLKKLQLSYFTVGVTSAMLEALLAKQRTTLETLVVGDYQKRTTLNSLPLIIKLPILRELKHWKFVDPLFPGTRQIIFSPLNYSEQLPALSELSFDHEMGKPAGPHYFQDVFVCSPTTCLTLKVLRITHGLTDPQHVTSAAKMFPNLKRLEIANAPDLVLQFVWREFIGIKCLYLVLNPTNLNIDALMTGIPDQVCRRIQEKNLFFQVDFMNALDIIRTEPAICNLTELETLRIDGRTSSLITACTGYLAFCHMKHLSNIAIKADIITLSRECRRILGEKLHLNQLEFF</sequence>
<feature type="compositionally biased region" description="Low complexity" evidence="1">
    <location>
        <begin position="101"/>
        <end position="111"/>
    </location>
</feature>
<dbReference type="InterPro" id="IPR036047">
    <property type="entry name" value="F-box-like_dom_sf"/>
</dbReference>
<keyword evidence="3" id="KW-1185">Reference proteome</keyword>
<evidence type="ECO:0000313" key="2">
    <source>
        <dbReference type="EMBL" id="CAL8144057.1"/>
    </source>
</evidence>
<dbReference type="Gene3D" id="3.80.10.10">
    <property type="entry name" value="Ribonuclease Inhibitor"/>
    <property type="match status" value="1"/>
</dbReference>
<evidence type="ECO:0000313" key="3">
    <source>
        <dbReference type="Proteomes" id="UP001642540"/>
    </source>
</evidence>
<feature type="region of interest" description="Disordered" evidence="1">
    <location>
        <begin position="1"/>
        <end position="129"/>
    </location>
</feature>
<dbReference type="EMBL" id="CAXLJM020000160">
    <property type="protein sequence ID" value="CAL8144057.1"/>
    <property type="molecule type" value="Genomic_DNA"/>
</dbReference>
<gene>
    <name evidence="2" type="ORF">ODALV1_LOCUS30059</name>
</gene>
<comment type="caution">
    <text evidence="2">The sequence shown here is derived from an EMBL/GenBank/DDBJ whole genome shotgun (WGS) entry which is preliminary data.</text>
</comment>
<proteinExistence type="predicted"/>
<protein>
    <recommendedName>
        <fullName evidence="4">F-box domain-containing protein</fullName>
    </recommendedName>
</protein>
<name>A0ABP1S696_9HEXA</name>
<evidence type="ECO:0008006" key="4">
    <source>
        <dbReference type="Google" id="ProtNLM"/>
    </source>
</evidence>
<dbReference type="Proteomes" id="UP001642540">
    <property type="component" value="Unassembled WGS sequence"/>
</dbReference>
<feature type="compositionally biased region" description="Polar residues" evidence="1">
    <location>
        <begin position="29"/>
        <end position="38"/>
    </location>
</feature>
<reference evidence="2 3" key="1">
    <citation type="submission" date="2024-08" db="EMBL/GenBank/DDBJ databases">
        <authorList>
            <person name="Cucini C."/>
            <person name="Frati F."/>
        </authorList>
    </citation>
    <scope>NUCLEOTIDE SEQUENCE [LARGE SCALE GENOMIC DNA]</scope>
</reference>
<dbReference type="SUPFAM" id="SSF81383">
    <property type="entry name" value="F-box domain"/>
    <property type="match status" value="1"/>
</dbReference>
<dbReference type="InterPro" id="IPR032675">
    <property type="entry name" value="LRR_dom_sf"/>
</dbReference>